<dbReference type="AlphaFoldDB" id="A0A8H4XHR6"/>
<reference evidence="2" key="1">
    <citation type="journal article" date="2020" name="BMC Genomics">
        <title>Correction to: Identification and distribution of gene clusters required for synthesis of sphingolipid metabolism inhibitors in diverse species of the filamentous fungus Fusarium.</title>
        <authorList>
            <person name="Kim H.S."/>
            <person name="Lohmar J.M."/>
            <person name="Busman M."/>
            <person name="Brown D.W."/>
            <person name="Naumann T.A."/>
            <person name="Divon H.H."/>
            <person name="Lysoe E."/>
            <person name="Uhlig S."/>
            <person name="Proctor R.H."/>
        </authorList>
    </citation>
    <scope>NUCLEOTIDE SEQUENCE</scope>
    <source>
        <strain evidence="2">NRRL 22465</strain>
    </source>
</reference>
<comment type="caution">
    <text evidence="2">The sequence shown here is derived from an EMBL/GenBank/DDBJ whole genome shotgun (WGS) entry which is preliminary data.</text>
</comment>
<feature type="compositionally biased region" description="Low complexity" evidence="1">
    <location>
        <begin position="148"/>
        <end position="160"/>
    </location>
</feature>
<sequence>MSKLVQDVKSGLKGIRGAGDAIRGEALEATDKAFNPNPTNPSAIEAQAENKGISQKGKHDMKGADEMFARREWEKKGVVPPAHAGTRQDNVHPHAGVPSNTQPVSNAQYGAHQPGEALVRGPGAGTQIPDETANYATERPNEALGQHPGVNVTGANVPGGNVPGGNVPGGNVPGGNVPGAQRYV</sequence>
<accession>A0A8H4XHR6</accession>
<keyword evidence="3" id="KW-1185">Reference proteome</keyword>
<dbReference type="EMBL" id="JABEYC010000609">
    <property type="protein sequence ID" value="KAF4975739.1"/>
    <property type="molecule type" value="Genomic_DNA"/>
</dbReference>
<feature type="region of interest" description="Disordered" evidence="1">
    <location>
        <begin position="80"/>
        <end position="184"/>
    </location>
</feature>
<proteinExistence type="predicted"/>
<reference evidence="2" key="2">
    <citation type="submission" date="2020-05" db="EMBL/GenBank/DDBJ databases">
        <authorList>
            <person name="Kim H.-S."/>
            <person name="Proctor R.H."/>
            <person name="Brown D.W."/>
        </authorList>
    </citation>
    <scope>NUCLEOTIDE SEQUENCE</scope>
    <source>
        <strain evidence="2">NRRL 22465</strain>
    </source>
</reference>
<evidence type="ECO:0000256" key="1">
    <source>
        <dbReference type="SAM" id="MobiDB-lite"/>
    </source>
</evidence>
<dbReference type="OrthoDB" id="4779541at2759"/>
<gene>
    <name evidence="2" type="ORF">FZEAL_7515</name>
</gene>
<protein>
    <submittedName>
        <fullName evidence="2">Uncharacterized protein</fullName>
    </submittedName>
</protein>
<dbReference type="Proteomes" id="UP000635477">
    <property type="component" value="Unassembled WGS sequence"/>
</dbReference>
<evidence type="ECO:0000313" key="3">
    <source>
        <dbReference type="Proteomes" id="UP000635477"/>
    </source>
</evidence>
<evidence type="ECO:0000313" key="2">
    <source>
        <dbReference type="EMBL" id="KAF4975739.1"/>
    </source>
</evidence>
<name>A0A8H4XHR6_9HYPO</name>
<organism evidence="2 3">
    <name type="scientific">Fusarium zealandicum</name>
    <dbReference type="NCBI Taxonomy" id="1053134"/>
    <lineage>
        <taxon>Eukaryota</taxon>
        <taxon>Fungi</taxon>
        <taxon>Dikarya</taxon>
        <taxon>Ascomycota</taxon>
        <taxon>Pezizomycotina</taxon>
        <taxon>Sordariomycetes</taxon>
        <taxon>Hypocreomycetidae</taxon>
        <taxon>Hypocreales</taxon>
        <taxon>Nectriaceae</taxon>
        <taxon>Fusarium</taxon>
        <taxon>Fusarium staphyleae species complex</taxon>
    </lineage>
</organism>
<feature type="compositionally biased region" description="Polar residues" evidence="1">
    <location>
        <begin position="98"/>
        <end position="108"/>
    </location>
</feature>
<feature type="compositionally biased region" description="Gly residues" evidence="1">
    <location>
        <begin position="161"/>
        <end position="177"/>
    </location>
</feature>